<proteinExistence type="predicted"/>
<feature type="region of interest" description="Disordered" evidence="1">
    <location>
        <begin position="57"/>
        <end position="77"/>
    </location>
</feature>
<gene>
    <name evidence="2" type="ORF">UFOVP46_6</name>
</gene>
<name>A0A6J5KQB5_9CAUD</name>
<evidence type="ECO:0000313" key="2">
    <source>
        <dbReference type="EMBL" id="CAB4123475.1"/>
    </source>
</evidence>
<sequence>MPTRYEVDSDLVVRIFLDDNDYPSIVQPSWSDGEPWADEAQASSWASQFILALTDGTADLAGPSPDQPTIPRPPVVG</sequence>
<feature type="compositionally biased region" description="Pro residues" evidence="1">
    <location>
        <begin position="65"/>
        <end position="77"/>
    </location>
</feature>
<evidence type="ECO:0000256" key="1">
    <source>
        <dbReference type="SAM" id="MobiDB-lite"/>
    </source>
</evidence>
<accession>A0A6J5KQB5</accession>
<dbReference type="EMBL" id="LR796174">
    <property type="protein sequence ID" value="CAB4123475.1"/>
    <property type="molecule type" value="Genomic_DNA"/>
</dbReference>
<reference evidence="2" key="1">
    <citation type="submission" date="2020-04" db="EMBL/GenBank/DDBJ databases">
        <authorList>
            <person name="Chiriac C."/>
            <person name="Salcher M."/>
            <person name="Ghai R."/>
            <person name="Kavagutti S V."/>
        </authorList>
    </citation>
    <scope>NUCLEOTIDE SEQUENCE</scope>
</reference>
<protein>
    <submittedName>
        <fullName evidence="2">Uncharacterized protein</fullName>
    </submittedName>
</protein>
<organism evidence="2">
    <name type="scientific">uncultured Caudovirales phage</name>
    <dbReference type="NCBI Taxonomy" id="2100421"/>
    <lineage>
        <taxon>Viruses</taxon>
        <taxon>Duplodnaviria</taxon>
        <taxon>Heunggongvirae</taxon>
        <taxon>Uroviricota</taxon>
        <taxon>Caudoviricetes</taxon>
        <taxon>Peduoviridae</taxon>
        <taxon>Maltschvirus</taxon>
        <taxon>Maltschvirus maltsch</taxon>
    </lineage>
</organism>